<name>O58073_PYRHO</name>
<sequence>MIHYIPMFGKIKLTNLEIKMGNELISIKEEGDYFLYLRRDVERVIVGDYLQILPAPARGYGVKLMMVKLKRPIALAPGKSIEGFIQVPVEVSVKVGDSEIDRFGIGREKYALYGTLENGVIVRYCTGYIGNEPNGLGNLKVKIVNKGEDWGFIDRIVFPMLDLMYYSKDKAFYPLIRVEIQEDINVINTGEAPLPNLVSTGEEKSLRFRMRW</sequence>
<dbReference type="PIR" id="D71140">
    <property type="entry name" value="D71140"/>
</dbReference>
<dbReference type="InterPro" id="IPR007366">
    <property type="entry name" value="DUF432"/>
</dbReference>
<dbReference type="eggNOG" id="arCOG01766">
    <property type="taxonomic scope" value="Archaea"/>
</dbReference>
<dbReference type="STRING" id="70601.gene:9377254"/>
<dbReference type="KEGG" id="pho:PH0335"/>
<evidence type="ECO:0000313" key="1">
    <source>
        <dbReference type="EMBL" id="BAA29409.1"/>
    </source>
</evidence>
<evidence type="ECO:0000313" key="2">
    <source>
        <dbReference type="Proteomes" id="UP000000752"/>
    </source>
</evidence>
<proteinExistence type="predicted"/>
<protein>
    <recommendedName>
        <fullName evidence="3">DUF432 domain-containing protein</fullName>
    </recommendedName>
</protein>
<organism evidence="1 2">
    <name type="scientific">Pyrococcus horikoshii (strain ATCC 700860 / DSM 12428 / JCM 9974 / NBRC 100139 / OT-3)</name>
    <dbReference type="NCBI Taxonomy" id="70601"/>
    <lineage>
        <taxon>Archaea</taxon>
        <taxon>Methanobacteriati</taxon>
        <taxon>Methanobacteriota</taxon>
        <taxon>Thermococci</taxon>
        <taxon>Thermococcales</taxon>
        <taxon>Thermococcaceae</taxon>
        <taxon>Pyrococcus</taxon>
    </lineage>
</organism>
<dbReference type="Proteomes" id="UP000000752">
    <property type="component" value="Chromosome"/>
</dbReference>
<dbReference type="EnsemblBacteria" id="BAA29409">
    <property type="protein sequence ID" value="BAA29409"/>
    <property type="gene ID" value="BAA29409"/>
</dbReference>
<gene>
    <name evidence="1" type="ordered locus">PH0335</name>
</gene>
<dbReference type="Pfam" id="PF04254">
    <property type="entry name" value="DUF432"/>
    <property type="match status" value="1"/>
</dbReference>
<dbReference type="RefSeq" id="WP_010884428.1">
    <property type="nucleotide sequence ID" value="NC_000961.1"/>
</dbReference>
<dbReference type="AlphaFoldDB" id="O58073"/>
<reference evidence="1 2" key="1">
    <citation type="journal article" date="1998" name="DNA Res.">
        <title>Complete sequence and gene organization of the genome of a hyper-thermophilic archaebacterium, Pyrococcus horikoshii OT3.</title>
        <authorList>
            <person name="Kawarabayasi Y."/>
            <person name="Sawada M."/>
            <person name="Horikawa H."/>
            <person name="Haikawa Y."/>
            <person name="Hino Y."/>
            <person name="Yamamoto S."/>
            <person name="Sekine M."/>
            <person name="Baba S."/>
            <person name="Kosugi H."/>
            <person name="Hosoyama A."/>
            <person name="Nagai Y."/>
            <person name="Sakai M."/>
            <person name="Ogura K."/>
            <person name="Otuka R."/>
            <person name="Nakazawa H."/>
            <person name="Takamiya M."/>
            <person name="Ohfuku Y."/>
            <person name="Funahashi T."/>
            <person name="Tanaka T."/>
            <person name="Kudoh Y."/>
            <person name="Yamazaki J."/>
            <person name="Kushida N."/>
            <person name="Oguchi A."/>
            <person name="Aoki K."/>
            <person name="Nakamura Y."/>
            <person name="Robb T.F."/>
            <person name="Horikoshi K."/>
            <person name="Masuchi Y."/>
            <person name="Shizuya H."/>
            <person name="Kikuchi H."/>
        </authorList>
    </citation>
    <scope>NUCLEOTIDE SEQUENCE [LARGE SCALE GENOMIC DNA]</scope>
    <source>
        <strain evidence="2">ATCC 700860 / DSM 12428 / JCM 9974 / NBRC 100139 / OT-3</strain>
    </source>
</reference>
<accession>O58073</accession>
<dbReference type="PIRSF" id="PIRSF019202">
    <property type="entry name" value="UCP019202"/>
    <property type="match status" value="1"/>
</dbReference>
<keyword evidence="2" id="KW-1185">Reference proteome</keyword>
<dbReference type="EMBL" id="BA000001">
    <property type="protein sequence ID" value="BAA29409.1"/>
    <property type="molecule type" value="Genomic_DNA"/>
</dbReference>
<evidence type="ECO:0008006" key="3">
    <source>
        <dbReference type="Google" id="ProtNLM"/>
    </source>
</evidence>
<dbReference type="GeneID" id="1444215"/>